<dbReference type="PANTHER" id="PTHR13094:SF1">
    <property type="entry name" value="NADH DEHYDROGENASE [UBIQUINONE] 1 BETA SUBCOMPLEX SUBUNIT 10"/>
    <property type="match status" value="1"/>
</dbReference>
<dbReference type="PANTHER" id="PTHR13094">
    <property type="entry name" value="NADH-UBIQUINONE OXIDOREDUCTASE PDSW SUBUNIT"/>
    <property type="match status" value="1"/>
</dbReference>
<sequence length="177" mass="20991">MSSDTDYKPDKIFGYEKQVHTGRNSIENVVENIKGVFFGPLIWVRENIVKPNQKDYNYYHEQLRRVPTVDQCYDDDRLCKWEANQQLIRDKLVDSNILSILRQRYEDCRIYEGPDGMRKCQPLYDMYEKAEENFSIKYGDLGIAVTAERCYAKQLNRMLWERRHGPVGSGMKRDDGF</sequence>
<keyword evidence="5" id="KW-0679">Respiratory chain</keyword>
<evidence type="ECO:0000256" key="2">
    <source>
        <dbReference type="ARBA" id="ARBA00008317"/>
    </source>
</evidence>
<evidence type="ECO:0000256" key="6">
    <source>
        <dbReference type="ARBA" id="ARBA00022792"/>
    </source>
</evidence>
<keyword evidence="6" id="KW-0999">Mitochondrion inner membrane</keyword>
<keyword evidence="9" id="KW-0472">Membrane</keyword>
<dbReference type="GO" id="GO:0045271">
    <property type="term" value="C:respiratory chain complex I"/>
    <property type="evidence" value="ECO:0007669"/>
    <property type="project" value="UniProtKB-ARBA"/>
</dbReference>
<evidence type="ECO:0000313" key="10">
    <source>
        <dbReference type="EMBL" id="QBH73175.1"/>
    </source>
</evidence>
<keyword evidence="4" id="KW-0813">Transport</keyword>
<comment type="subcellular location">
    <subcellularLocation>
        <location evidence="1">Mitochondrion inner membrane</location>
        <topology evidence="1">Peripheral membrane protein</topology>
        <orientation evidence="1">Matrix side</orientation>
    </subcellularLocation>
</comment>
<dbReference type="GO" id="GO:0005743">
    <property type="term" value="C:mitochondrial inner membrane"/>
    <property type="evidence" value="ECO:0007669"/>
    <property type="project" value="UniProtKB-SubCell"/>
</dbReference>
<protein>
    <recommendedName>
        <fullName evidence="3">NADH dehydrogenase [ubiquinone] 1 beta subcomplex subunit 10</fullName>
    </recommendedName>
</protein>
<reference evidence="10" key="1">
    <citation type="journal article" date="2019" name="Sci. Rep.">
        <title>No signal of deleterious mutation accumulation in conserved gene sequences of extant asexual hexapods.</title>
        <authorList>
            <person name="Brandt A."/>
            <person name="Bast J."/>
            <person name="Scheu S."/>
            <person name="Meusemann K."/>
            <person name="Donath A."/>
            <person name="Schuette K."/>
            <person name="Machida R."/>
            <person name="Kraaijeveld K."/>
        </authorList>
    </citation>
    <scope>NUCLEOTIDE SEQUENCE</scope>
    <source>
        <strain evidence="10">OG14338</strain>
    </source>
</reference>
<organism evidence="10">
    <name type="scientific">Essigella californica</name>
    <dbReference type="NCBI Taxonomy" id="759921"/>
    <lineage>
        <taxon>Eukaryota</taxon>
        <taxon>Metazoa</taxon>
        <taxon>Ecdysozoa</taxon>
        <taxon>Arthropoda</taxon>
        <taxon>Hexapoda</taxon>
        <taxon>Insecta</taxon>
        <taxon>Pterygota</taxon>
        <taxon>Neoptera</taxon>
        <taxon>Paraneoptera</taxon>
        <taxon>Hemiptera</taxon>
        <taxon>Sternorrhyncha</taxon>
        <taxon>Aphidomorpha</taxon>
        <taxon>Aphidoidea</taxon>
        <taxon>Aphididae</taxon>
        <taxon>Lachninae</taxon>
        <taxon>Essigella</taxon>
    </lineage>
</organism>
<dbReference type="InterPro" id="IPR039993">
    <property type="entry name" value="NDUFB10"/>
</dbReference>
<evidence type="ECO:0000256" key="3">
    <source>
        <dbReference type="ARBA" id="ARBA00014109"/>
    </source>
</evidence>
<keyword evidence="7" id="KW-0249">Electron transport</keyword>
<evidence type="ECO:0000256" key="5">
    <source>
        <dbReference type="ARBA" id="ARBA00022660"/>
    </source>
</evidence>
<evidence type="ECO:0000256" key="4">
    <source>
        <dbReference type="ARBA" id="ARBA00022448"/>
    </source>
</evidence>
<dbReference type="AlphaFoldDB" id="A0A481SW04"/>
<dbReference type="EMBL" id="MH602930">
    <property type="protein sequence ID" value="QBH73175.1"/>
    <property type="molecule type" value="mRNA"/>
</dbReference>
<evidence type="ECO:0000256" key="9">
    <source>
        <dbReference type="ARBA" id="ARBA00023136"/>
    </source>
</evidence>
<evidence type="ECO:0000256" key="7">
    <source>
        <dbReference type="ARBA" id="ARBA00022982"/>
    </source>
</evidence>
<comment type="similarity">
    <text evidence="2">Belongs to the complex I NDUFB10 subunit family.</text>
</comment>
<accession>A0A481SW04</accession>
<keyword evidence="8" id="KW-0496">Mitochondrion</keyword>
<proteinExistence type="evidence at transcript level"/>
<evidence type="ECO:0000256" key="8">
    <source>
        <dbReference type="ARBA" id="ARBA00023128"/>
    </source>
</evidence>
<dbReference type="Pfam" id="PF10249">
    <property type="entry name" value="NDUFB10"/>
    <property type="match status" value="1"/>
</dbReference>
<dbReference type="InterPro" id="IPR019377">
    <property type="entry name" value="NADH_UbQ_OxRdtase_su10"/>
</dbReference>
<evidence type="ECO:0000256" key="1">
    <source>
        <dbReference type="ARBA" id="ARBA00004443"/>
    </source>
</evidence>
<name>A0A481SW04_9HEMI</name>